<dbReference type="GO" id="GO:0005737">
    <property type="term" value="C:cytoplasm"/>
    <property type="evidence" value="ECO:0000318"/>
    <property type="project" value="GO_Central"/>
</dbReference>
<dbReference type="InterPro" id="IPR039361">
    <property type="entry name" value="Cyclin"/>
</dbReference>
<dbReference type="SUPFAM" id="SSF47954">
    <property type="entry name" value="Cyclin-like"/>
    <property type="match status" value="2"/>
</dbReference>
<dbReference type="VEuPathDB" id="AmoebaDB:DICPUDRAFT_96629"/>
<dbReference type="PANTHER" id="PTHR10177">
    <property type="entry name" value="CYCLINS"/>
    <property type="match status" value="1"/>
</dbReference>
<comment type="similarity">
    <text evidence="4">Belongs to the cyclin family.</text>
</comment>
<dbReference type="InterPro" id="IPR048258">
    <property type="entry name" value="Cyclins_cyclin-box"/>
</dbReference>
<feature type="domain" description="Cyclin-like" evidence="5">
    <location>
        <begin position="187"/>
        <end position="273"/>
    </location>
</feature>
<accession>F0ZA37</accession>
<dbReference type="InterPro" id="IPR036915">
    <property type="entry name" value="Cyclin-like_sf"/>
</dbReference>
<keyword evidence="1" id="KW-0132">Cell division</keyword>
<dbReference type="AlphaFoldDB" id="F0ZA37"/>
<dbReference type="InterPro" id="IPR013763">
    <property type="entry name" value="Cyclin-like_dom"/>
</dbReference>
<evidence type="ECO:0000256" key="1">
    <source>
        <dbReference type="ARBA" id="ARBA00022618"/>
    </source>
</evidence>
<evidence type="ECO:0000313" key="7">
    <source>
        <dbReference type="Proteomes" id="UP000001064"/>
    </source>
</evidence>
<evidence type="ECO:0000256" key="3">
    <source>
        <dbReference type="ARBA" id="ARBA00023306"/>
    </source>
</evidence>
<keyword evidence="3" id="KW-0131">Cell cycle</keyword>
<sequence length="409" mass="47821">MTLKRKITEIESVECIAEIQERTKIYLRESISICQPISIIPSPIFNTDYLLTNSKGSSIASVTQENSETPLMADECNNTNYKITLNMVNIFEDTKQLSNEKKKKAQNKMVNNILKSIDINGCDYYKYCYSADSNAILKQHDVPVKIDENLYQVYLNCLQKDMIYEFVPNSKDYKSQLTVLYRRELIKYLHLLCNQLRIHSKTLELAIVIFDRYYDVCDSFKFEKIQLIGATCLFIACKYDGEFTCPTINELNFSLNGQFQKKDFVNMEREILKTLDYHIPNITAWDFVDIFLLVALEPHKGSENYKSIESHFYNLIENILLISHFSFDARRISKSSLACAAIAIARTSIGIRPVWKKSLIQISNYSLKDFYFEFQLLTNLYRENYQYLLEKFLPNPKIMLEIMISDIDY</sequence>
<evidence type="ECO:0000256" key="2">
    <source>
        <dbReference type="ARBA" id="ARBA00023127"/>
    </source>
</evidence>
<dbReference type="GO" id="GO:0051726">
    <property type="term" value="P:regulation of cell cycle"/>
    <property type="evidence" value="ECO:0007669"/>
    <property type="project" value="UniProtKB-ARBA"/>
</dbReference>
<dbReference type="EMBL" id="GL870962">
    <property type="protein sequence ID" value="EGC39135.1"/>
    <property type="molecule type" value="Genomic_DNA"/>
</dbReference>
<dbReference type="PROSITE" id="PS00292">
    <property type="entry name" value="CYCLINS"/>
    <property type="match status" value="1"/>
</dbReference>
<keyword evidence="2 4" id="KW-0195">Cyclin</keyword>
<organism evidence="6 7">
    <name type="scientific">Dictyostelium purpureum</name>
    <name type="common">Slime mold</name>
    <dbReference type="NCBI Taxonomy" id="5786"/>
    <lineage>
        <taxon>Eukaryota</taxon>
        <taxon>Amoebozoa</taxon>
        <taxon>Evosea</taxon>
        <taxon>Eumycetozoa</taxon>
        <taxon>Dictyostelia</taxon>
        <taxon>Dictyosteliales</taxon>
        <taxon>Dictyosteliaceae</taxon>
        <taxon>Dictyostelium</taxon>
    </lineage>
</organism>
<protein>
    <recommendedName>
        <fullName evidence="5">Cyclin-like domain-containing protein</fullName>
    </recommendedName>
</protein>
<dbReference type="GO" id="GO:0000082">
    <property type="term" value="P:G1/S transition of mitotic cell cycle"/>
    <property type="evidence" value="ECO:0000318"/>
    <property type="project" value="GO_Central"/>
</dbReference>
<dbReference type="InParanoid" id="F0ZA37"/>
<dbReference type="OrthoDB" id="5590282at2759"/>
<name>F0ZA37_DICPU</name>
<dbReference type="FunFam" id="1.10.472.10:FF:000010">
    <property type="entry name" value="G1/S-specific cyclin Cln1"/>
    <property type="match status" value="1"/>
</dbReference>
<dbReference type="CDD" id="cd20529">
    <property type="entry name" value="CYCLIN_CCNJ-like_rpt2"/>
    <property type="match status" value="1"/>
</dbReference>
<dbReference type="STRING" id="5786.F0ZA37"/>
<dbReference type="Pfam" id="PF00134">
    <property type="entry name" value="Cyclin_N"/>
    <property type="match status" value="1"/>
</dbReference>
<reference evidence="7" key="1">
    <citation type="journal article" date="2011" name="Genome Biol.">
        <title>Comparative genomics of the social amoebae Dictyostelium discoideum and Dictyostelium purpureum.</title>
        <authorList>
            <consortium name="US DOE Joint Genome Institute (JGI-PGF)"/>
            <person name="Sucgang R."/>
            <person name="Kuo A."/>
            <person name="Tian X."/>
            <person name="Salerno W."/>
            <person name="Parikh A."/>
            <person name="Feasley C.L."/>
            <person name="Dalin E."/>
            <person name="Tu H."/>
            <person name="Huang E."/>
            <person name="Barry K."/>
            <person name="Lindquist E."/>
            <person name="Shapiro H."/>
            <person name="Bruce D."/>
            <person name="Schmutz J."/>
            <person name="Salamov A."/>
            <person name="Fey P."/>
            <person name="Gaudet P."/>
            <person name="Anjard C."/>
            <person name="Babu M.M."/>
            <person name="Basu S."/>
            <person name="Bushmanova Y."/>
            <person name="van der Wel H."/>
            <person name="Katoh-Kurasawa M."/>
            <person name="Dinh C."/>
            <person name="Coutinho P.M."/>
            <person name="Saito T."/>
            <person name="Elias M."/>
            <person name="Schaap P."/>
            <person name="Kay R.R."/>
            <person name="Henrissat B."/>
            <person name="Eichinger L."/>
            <person name="Rivero F."/>
            <person name="Putnam N.H."/>
            <person name="West C.M."/>
            <person name="Loomis W.F."/>
            <person name="Chisholm R.L."/>
            <person name="Shaulsky G."/>
            <person name="Strassmann J.E."/>
            <person name="Queller D.C."/>
            <person name="Kuspa A."/>
            <person name="Grigoriev I.V."/>
        </authorList>
    </citation>
    <scope>NUCLEOTIDE SEQUENCE [LARGE SCALE GENOMIC DNA]</scope>
    <source>
        <strain evidence="7">QSDP1</strain>
    </source>
</reference>
<dbReference type="Gene3D" id="1.10.472.10">
    <property type="entry name" value="Cyclin-like"/>
    <property type="match status" value="2"/>
</dbReference>
<keyword evidence="7" id="KW-1185">Reference proteome</keyword>
<gene>
    <name evidence="6" type="ORF">DICPUDRAFT_96629</name>
</gene>
<dbReference type="eggNOG" id="KOG0655">
    <property type="taxonomic scope" value="Eukaryota"/>
</dbReference>
<evidence type="ECO:0000256" key="4">
    <source>
        <dbReference type="RuleBase" id="RU000383"/>
    </source>
</evidence>
<dbReference type="InterPro" id="IPR006671">
    <property type="entry name" value="Cyclin_N"/>
</dbReference>
<dbReference type="GO" id="GO:0000307">
    <property type="term" value="C:cyclin-dependent protein kinase holoenzyme complex"/>
    <property type="evidence" value="ECO:0000318"/>
    <property type="project" value="GO_Central"/>
</dbReference>
<evidence type="ECO:0000313" key="6">
    <source>
        <dbReference type="EMBL" id="EGC39135.1"/>
    </source>
</evidence>
<dbReference type="KEGG" id="dpp:DICPUDRAFT_96629"/>
<dbReference type="GeneID" id="10510217"/>
<dbReference type="GO" id="GO:0005634">
    <property type="term" value="C:nucleus"/>
    <property type="evidence" value="ECO:0000318"/>
    <property type="project" value="GO_Central"/>
</dbReference>
<dbReference type="Proteomes" id="UP000001064">
    <property type="component" value="Unassembled WGS sequence"/>
</dbReference>
<dbReference type="GO" id="GO:0051301">
    <property type="term" value="P:cell division"/>
    <property type="evidence" value="ECO:0007669"/>
    <property type="project" value="UniProtKB-KW"/>
</dbReference>
<evidence type="ECO:0000259" key="5">
    <source>
        <dbReference type="SMART" id="SM00385"/>
    </source>
</evidence>
<dbReference type="RefSeq" id="XP_003284281.1">
    <property type="nucleotide sequence ID" value="XM_003284233.1"/>
</dbReference>
<proteinExistence type="inferred from homology"/>
<dbReference type="GO" id="GO:0016538">
    <property type="term" value="F:cyclin-dependent protein serine/threonine kinase regulator activity"/>
    <property type="evidence" value="ECO:0000318"/>
    <property type="project" value="GO_Central"/>
</dbReference>
<dbReference type="SMART" id="SM00385">
    <property type="entry name" value="CYCLIN"/>
    <property type="match status" value="1"/>
</dbReference>